<dbReference type="AlphaFoldDB" id="A0AA38G424"/>
<evidence type="ECO:0000313" key="1">
    <source>
        <dbReference type="EMBL" id="KAH9314399.1"/>
    </source>
</evidence>
<reference evidence="1 2" key="1">
    <citation type="journal article" date="2021" name="Nat. Plants">
        <title>The Taxus genome provides insights into paclitaxel biosynthesis.</title>
        <authorList>
            <person name="Xiong X."/>
            <person name="Gou J."/>
            <person name="Liao Q."/>
            <person name="Li Y."/>
            <person name="Zhou Q."/>
            <person name="Bi G."/>
            <person name="Li C."/>
            <person name="Du R."/>
            <person name="Wang X."/>
            <person name="Sun T."/>
            <person name="Guo L."/>
            <person name="Liang H."/>
            <person name="Lu P."/>
            <person name="Wu Y."/>
            <person name="Zhang Z."/>
            <person name="Ro D.K."/>
            <person name="Shang Y."/>
            <person name="Huang S."/>
            <person name="Yan J."/>
        </authorList>
    </citation>
    <scope>NUCLEOTIDE SEQUENCE [LARGE SCALE GENOMIC DNA]</scope>
    <source>
        <strain evidence="1">Ta-2019</strain>
    </source>
</reference>
<feature type="non-terminal residue" evidence="1">
    <location>
        <position position="54"/>
    </location>
</feature>
<proteinExistence type="predicted"/>
<accession>A0AA38G424</accession>
<keyword evidence="2" id="KW-1185">Reference proteome</keyword>
<dbReference type="Proteomes" id="UP000824469">
    <property type="component" value="Unassembled WGS sequence"/>
</dbReference>
<protein>
    <submittedName>
        <fullName evidence="1">Uncharacterized protein</fullName>
    </submittedName>
</protein>
<sequence>TEDERRIRTCIRPLIFEMGWLDLAFQKNIGGLSSVQLELLFYKLSVSEQLQTFT</sequence>
<evidence type="ECO:0000313" key="2">
    <source>
        <dbReference type="Proteomes" id="UP000824469"/>
    </source>
</evidence>
<organism evidence="1 2">
    <name type="scientific">Taxus chinensis</name>
    <name type="common">Chinese yew</name>
    <name type="synonym">Taxus wallichiana var. chinensis</name>
    <dbReference type="NCBI Taxonomy" id="29808"/>
    <lineage>
        <taxon>Eukaryota</taxon>
        <taxon>Viridiplantae</taxon>
        <taxon>Streptophyta</taxon>
        <taxon>Embryophyta</taxon>
        <taxon>Tracheophyta</taxon>
        <taxon>Spermatophyta</taxon>
        <taxon>Pinopsida</taxon>
        <taxon>Pinidae</taxon>
        <taxon>Conifers II</taxon>
        <taxon>Cupressales</taxon>
        <taxon>Taxaceae</taxon>
        <taxon>Taxus</taxon>
    </lineage>
</organism>
<name>A0AA38G424_TAXCH</name>
<comment type="caution">
    <text evidence="1">The sequence shown here is derived from an EMBL/GenBank/DDBJ whole genome shotgun (WGS) entry which is preliminary data.</text>
</comment>
<gene>
    <name evidence="1" type="ORF">KI387_023026</name>
</gene>
<dbReference type="EMBL" id="JAHRHJ020000005">
    <property type="protein sequence ID" value="KAH9314399.1"/>
    <property type="molecule type" value="Genomic_DNA"/>
</dbReference>
<feature type="non-terminal residue" evidence="1">
    <location>
        <position position="1"/>
    </location>
</feature>